<keyword evidence="1" id="KW-0472">Membrane</keyword>
<keyword evidence="1" id="KW-0812">Transmembrane</keyword>
<reference evidence="2" key="1">
    <citation type="journal article" date="2020" name="Nature">
        <title>Giant virus diversity and host interactions through global metagenomics.</title>
        <authorList>
            <person name="Schulz F."/>
            <person name="Roux S."/>
            <person name="Paez-Espino D."/>
            <person name="Jungbluth S."/>
            <person name="Walsh D.A."/>
            <person name="Denef V.J."/>
            <person name="McMahon K.D."/>
            <person name="Konstantinidis K.T."/>
            <person name="Eloe-Fadrosh E.A."/>
            <person name="Kyrpides N.C."/>
            <person name="Woyke T."/>
        </authorList>
    </citation>
    <scope>NUCLEOTIDE SEQUENCE</scope>
    <source>
        <strain evidence="2">GVMAG-M-3300001351-8</strain>
    </source>
</reference>
<keyword evidence="1" id="KW-1133">Transmembrane helix</keyword>
<dbReference type="EMBL" id="MN738870">
    <property type="protein sequence ID" value="QHT29180.1"/>
    <property type="molecule type" value="Genomic_DNA"/>
</dbReference>
<organism evidence="2">
    <name type="scientific">viral metagenome</name>
    <dbReference type="NCBI Taxonomy" id="1070528"/>
    <lineage>
        <taxon>unclassified sequences</taxon>
        <taxon>metagenomes</taxon>
        <taxon>organismal metagenomes</taxon>
    </lineage>
</organism>
<protein>
    <submittedName>
        <fullName evidence="2">Uncharacterized protein</fullName>
    </submittedName>
</protein>
<accession>A0A6C0ELH7</accession>
<dbReference type="AlphaFoldDB" id="A0A6C0ELH7"/>
<proteinExistence type="predicted"/>
<feature type="transmembrane region" description="Helical" evidence="1">
    <location>
        <begin position="20"/>
        <end position="42"/>
    </location>
</feature>
<evidence type="ECO:0000256" key="1">
    <source>
        <dbReference type="SAM" id="Phobius"/>
    </source>
</evidence>
<name>A0A6C0ELH7_9ZZZZ</name>
<evidence type="ECO:0000313" key="2">
    <source>
        <dbReference type="EMBL" id="QHT29180.1"/>
    </source>
</evidence>
<feature type="transmembrane region" description="Helical" evidence="1">
    <location>
        <begin position="48"/>
        <end position="68"/>
    </location>
</feature>
<sequence length="82" mass="9400">MYFECFNSRVGSIYARVNCFMFGFLILIFGIQGICNLFNTAIQTQEYIKSYSIGLIGGGIVLIMFSFLKCGERNREMPYINL</sequence>